<proteinExistence type="predicted"/>
<dbReference type="GO" id="GO:0008610">
    <property type="term" value="P:lipid biosynthetic process"/>
    <property type="evidence" value="ECO:0007669"/>
    <property type="project" value="InterPro"/>
</dbReference>
<feature type="transmembrane region" description="Helical" evidence="3">
    <location>
        <begin position="311"/>
        <end position="335"/>
    </location>
</feature>
<feature type="transmembrane region" description="Helical" evidence="3">
    <location>
        <begin position="356"/>
        <end position="377"/>
    </location>
</feature>
<accession>A0A8J6ASR8</accession>
<keyword evidence="2" id="KW-0443">Lipid metabolism</keyword>
<dbReference type="Proteomes" id="UP000700334">
    <property type="component" value="Unassembled WGS sequence"/>
</dbReference>
<evidence type="ECO:0000313" key="7">
    <source>
        <dbReference type="Proteomes" id="UP000700334"/>
    </source>
</evidence>
<evidence type="ECO:0000259" key="5">
    <source>
        <dbReference type="Pfam" id="PF04116"/>
    </source>
</evidence>
<evidence type="ECO:0000256" key="2">
    <source>
        <dbReference type="ARBA" id="ARBA00023098"/>
    </source>
</evidence>
<comment type="caution">
    <text evidence="6">The sequence shown here is derived from an EMBL/GenBank/DDBJ whole genome shotgun (WGS) entry which is preliminary data.</text>
</comment>
<dbReference type="InterPro" id="IPR029058">
    <property type="entry name" value="AB_hydrolase_fold"/>
</dbReference>
<organism evidence="6 7">
    <name type="scientific">Galemys pyrenaicus</name>
    <name type="common">Iberian desman</name>
    <name type="synonym">Pyrenean desman</name>
    <dbReference type="NCBI Taxonomy" id="202257"/>
    <lineage>
        <taxon>Eukaryota</taxon>
        <taxon>Metazoa</taxon>
        <taxon>Chordata</taxon>
        <taxon>Craniata</taxon>
        <taxon>Vertebrata</taxon>
        <taxon>Euteleostomi</taxon>
        <taxon>Mammalia</taxon>
        <taxon>Eutheria</taxon>
        <taxon>Laurasiatheria</taxon>
        <taxon>Eulipotyphla</taxon>
        <taxon>Talpidae</taxon>
        <taxon>Galemys</taxon>
    </lineage>
</organism>
<evidence type="ECO:0000259" key="4">
    <source>
        <dbReference type="Pfam" id="PF00561"/>
    </source>
</evidence>
<dbReference type="GO" id="GO:0005506">
    <property type="term" value="F:iron ion binding"/>
    <property type="evidence" value="ECO:0007669"/>
    <property type="project" value="InterPro"/>
</dbReference>
<keyword evidence="3" id="KW-1133">Transmembrane helix</keyword>
<dbReference type="EMBL" id="JAGFMF010011418">
    <property type="protein sequence ID" value="KAG8523110.1"/>
    <property type="molecule type" value="Genomic_DNA"/>
</dbReference>
<dbReference type="Gene3D" id="3.40.50.1820">
    <property type="entry name" value="alpha/beta hydrolase"/>
    <property type="match status" value="2"/>
</dbReference>
<feature type="domain" description="Fatty acid hydroxylase" evidence="5">
    <location>
        <begin position="401"/>
        <end position="536"/>
    </location>
</feature>
<dbReference type="GO" id="GO:0016491">
    <property type="term" value="F:oxidoreductase activity"/>
    <property type="evidence" value="ECO:0007669"/>
    <property type="project" value="InterPro"/>
</dbReference>
<dbReference type="GO" id="GO:0016042">
    <property type="term" value="P:lipid catabolic process"/>
    <property type="evidence" value="ECO:0007669"/>
    <property type="project" value="UniProtKB-KW"/>
</dbReference>
<dbReference type="InterPro" id="IPR000073">
    <property type="entry name" value="AB_hydrolase_1"/>
</dbReference>
<feature type="transmembrane region" description="Helical" evidence="3">
    <location>
        <begin position="397"/>
        <end position="418"/>
    </location>
</feature>
<keyword evidence="3" id="KW-0472">Membrane</keyword>
<protein>
    <submittedName>
        <fullName evidence="6">Cholesterol 25-hydroxylase</fullName>
    </submittedName>
</protein>
<dbReference type="Pfam" id="PF00561">
    <property type="entry name" value="Abhydrolase_1"/>
    <property type="match status" value="1"/>
</dbReference>
<keyword evidence="7" id="KW-1185">Reference proteome</keyword>
<sequence>PKPVVFLQHGLLADSSNWVTNLPNSSLGFILADAGYDVWMGNSRGNTWSRRHVHYSPDSDEFWAFSFDEMAEYDLPASIDFVLNKTGQKQLFYVGHSQGTSIGFIAFSRKPELAKKIKLFFALAPVASVNYFTGPLAVLGHFPEFILKSRVAVYTTHCPAGTSGQNIMHWSQASKLHRFQAFDWGSSAENFLHYNQSQPPAYNVRDMLVPTAVWSGGHDVLADVRDVSLLLSEITHLVYAKFIPDWEHLDFLWGLDAPWKLYNEIVNLMKKYHMSGHNGTELQVVCSSGRLFLQPLWDRLRTPEALTQSPFFPLTFAITTYLGFCLPFVVLDVLCPWVPTLRRYKIHPEFSPTARQLLLCLGQTLYQHVVFVCPLTMLHWARRPSLPPAQAPELLQLVSDVVFCLLLFDAEFFVWHVLHHKVPWLYRTFHKMHHQNSSSFALATQYVSVWELFSLGFFDMLNVTLLDCHPLTVLVFHVVNIWLSVEDHSGYDFPWSTHRLVPFGWYGGVAHHDLHHSRFNCNFAPYFTHWDKILGTLQSAQTK</sequence>
<evidence type="ECO:0000256" key="1">
    <source>
        <dbReference type="ARBA" id="ARBA00022963"/>
    </source>
</evidence>
<dbReference type="Pfam" id="PF04116">
    <property type="entry name" value="FA_hydroxylase"/>
    <property type="match status" value="1"/>
</dbReference>
<name>A0A8J6ASR8_GALPY</name>
<dbReference type="PANTHER" id="PTHR11005">
    <property type="entry name" value="LYSOSOMAL ACID LIPASE-RELATED"/>
    <property type="match status" value="1"/>
</dbReference>
<gene>
    <name evidence="6" type="ORF">J0S82_012695</name>
</gene>
<reference evidence="6" key="1">
    <citation type="journal article" date="2021" name="Evol. Appl.">
        <title>The genome of the Pyrenean desman and the effects of bottlenecks and inbreeding on the genomic landscape of an endangered species.</title>
        <authorList>
            <person name="Escoda L."/>
            <person name="Castresana J."/>
        </authorList>
    </citation>
    <scope>NUCLEOTIDE SEQUENCE</scope>
    <source>
        <strain evidence="6">IBE-C5619</strain>
    </source>
</reference>
<evidence type="ECO:0000256" key="3">
    <source>
        <dbReference type="SAM" id="Phobius"/>
    </source>
</evidence>
<evidence type="ECO:0000313" key="6">
    <source>
        <dbReference type="EMBL" id="KAG8523110.1"/>
    </source>
</evidence>
<feature type="domain" description="AB hydrolase-1" evidence="4">
    <location>
        <begin position="3"/>
        <end position="117"/>
    </location>
</feature>
<dbReference type="OrthoDB" id="1658724at2759"/>
<dbReference type="InterPro" id="IPR006694">
    <property type="entry name" value="Fatty_acid_hydroxylase"/>
</dbReference>
<keyword evidence="3" id="KW-0812">Transmembrane</keyword>
<feature type="non-terminal residue" evidence="6">
    <location>
        <position position="543"/>
    </location>
</feature>
<keyword evidence="1" id="KW-0442">Lipid degradation</keyword>
<dbReference type="AlphaFoldDB" id="A0A8J6ASR8"/>
<dbReference type="SUPFAM" id="SSF53474">
    <property type="entry name" value="alpha/beta-Hydrolases"/>
    <property type="match status" value="1"/>
</dbReference>